<organism evidence="3 4">
    <name type="scientific">Aureliella helgolandensis</name>
    <dbReference type="NCBI Taxonomy" id="2527968"/>
    <lineage>
        <taxon>Bacteria</taxon>
        <taxon>Pseudomonadati</taxon>
        <taxon>Planctomycetota</taxon>
        <taxon>Planctomycetia</taxon>
        <taxon>Pirellulales</taxon>
        <taxon>Pirellulaceae</taxon>
        <taxon>Aureliella</taxon>
    </lineage>
</organism>
<dbReference type="EMBL" id="CP036298">
    <property type="protein sequence ID" value="QDV23678.1"/>
    <property type="molecule type" value="Genomic_DNA"/>
</dbReference>
<dbReference type="KEGG" id="ahel:Q31a_19830"/>
<keyword evidence="2" id="KW-0812">Transmembrane</keyword>
<dbReference type="OrthoDB" id="292864at2"/>
<feature type="transmembrane region" description="Helical" evidence="2">
    <location>
        <begin position="457"/>
        <end position="478"/>
    </location>
</feature>
<feature type="transmembrane region" description="Helical" evidence="2">
    <location>
        <begin position="536"/>
        <end position="555"/>
    </location>
</feature>
<evidence type="ECO:0000256" key="1">
    <source>
        <dbReference type="SAM" id="MobiDB-lite"/>
    </source>
</evidence>
<evidence type="ECO:0000313" key="3">
    <source>
        <dbReference type="EMBL" id="QDV23678.1"/>
    </source>
</evidence>
<evidence type="ECO:0000313" key="4">
    <source>
        <dbReference type="Proteomes" id="UP000318017"/>
    </source>
</evidence>
<feature type="region of interest" description="Disordered" evidence="1">
    <location>
        <begin position="62"/>
        <end position="208"/>
    </location>
</feature>
<dbReference type="RefSeq" id="WP_145076764.1">
    <property type="nucleotide sequence ID" value="NZ_CP036298.1"/>
</dbReference>
<keyword evidence="2" id="KW-0472">Membrane</keyword>
<feature type="compositionally biased region" description="Basic and acidic residues" evidence="1">
    <location>
        <begin position="67"/>
        <end position="84"/>
    </location>
</feature>
<protein>
    <submittedName>
        <fullName evidence="3">Uncharacterized protein</fullName>
    </submittedName>
</protein>
<sequence length="608" mass="64517">MPDPSDAILEFKCPKCDKRLKAGSHVAGRRVKCPSCNQPVMVPGAQPKAAVSDDQWLTLDEPAISDLPERQKHVEEVRAARPTEGKVLASKRAEQSLGESRGATVTPPAKSAMSPSGDRLAAVDRSASGDSDEYSLQPEMANSPPSQPSPPAAGAKSPAGAPPPASIFDEDLPELAAIDPHPVRHSRAERSSAKSGPSTEPEGDLFGLGSELDALLPKALPPAAAPPRHAENGLEPLYAEEAAVADPEYRIKCGHCDTAQYVRLSSKGKKIKCPDCFAVFRIPGPPPGWKPRKAHLETPQWGGGTEMGLAPAAVVPAGTAPTHQQQAANILRKAEAEMHELSDDEVDSLYRGDFDNANFVQRTFGFLKDPVAVGQIVGYGIIFAMLFGVAQFALNSEDLFMQRGMLLLVSVGGGAIGVLFALPMLSGGLALIESVANGQRRVSEWPGFNLFDNIGDVLAIAGALAASLVPGFFVGYLLGGNGEGGGRIMITGMMVTCFVLFPVVLMSMLDNGSLFQPISQSVLRSFRAAADAWGGYFLKCLFAYFFVMLLWLLLLGEGKSPILAAIAGFLLPLLVFYTCQQIGALAESISDQLSFEFAPSDESETEDS</sequence>
<feature type="transmembrane region" description="Helical" evidence="2">
    <location>
        <begin position="376"/>
        <end position="394"/>
    </location>
</feature>
<accession>A0A518G4Z9</accession>
<feature type="transmembrane region" description="Helical" evidence="2">
    <location>
        <begin position="490"/>
        <end position="509"/>
    </location>
</feature>
<gene>
    <name evidence="3" type="ORF">Q31a_19830</name>
</gene>
<dbReference type="AlphaFoldDB" id="A0A518G4Z9"/>
<keyword evidence="2" id="KW-1133">Transmembrane helix</keyword>
<reference evidence="3 4" key="1">
    <citation type="submission" date="2019-02" db="EMBL/GenBank/DDBJ databases">
        <title>Deep-cultivation of Planctomycetes and their phenomic and genomic characterization uncovers novel biology.</title>
        <authorList>
            <person name="Wiegand S."/>
            <person name="Jogler M."/>
            <person name="Boedeker C."/>
            <person name="Pinto D."/>
            <person name="Vollmers J."/>
            <person name="Rivas-Marin E."/>
            <person name="Kohn T."/>
            <person name="Peeters S.H."/>
            <person name="Heuer A."/>
            <person name="Rast P."/>
            <person name="Oberbeckmann S."/>
            <person name="Bunk B."/>
            <person name="Jeske O."/>
            <person name="Meyerdierks A."/>
            <person name="Storesund J.E."/>
            <person name="Kallscheuer N."/>
            <person name="Luecker S."/>
            <person name="Lage O.M."/>
            <person name="Pohl T."/>
            <person name="Merkel B.J."/>
            <person name="Hornburger P."/>
            <person name="Mueller R.-W."/>
            <person name="Bruemmer F."/>
            <person name="Labrenz M."/>
            <person name="Spormann A.M."/>
            <person name="Op den Camp H."/>
            <person name="Overmann J."/>
            <person name="Amann R."/>
            <person name="Jetten M.S.M."/>
            <person name="Mascher T."/>
            <person name="Medema M.H."/>
            <person name="Devos D.P."/>
            <person name="Kaster A.-K."/>
            <person name="Ovreas L."/>
            <person name="Rohde M."/>
            <person name="Galperin M.Y."/>
            <person name="Jogler C."/>
        </authorList>
    </citation>
    <scope>NUCLEOTIDE SEQUENCE [LARGE SCALE GENOMIC DNA]</scope>
    <source>
        <strain evidence="3 4">Q31a</strain>
    </source>
</reference>
<name>A0A518G4Z9_9BACT</name>
<proteinExistence type="predicted"/>
<feature type="transmembrane region" description="Helical" evidence="2">
    <location>
        <begin position="562"/>
        <end position="578"/>
    </location>
</feature>
<feature type="transmembrane region" description="Helical" evidence="2">
    <location>
        <begin position="406"/>
        <end position="432"/>
    </location>
</feature>
<keyword evidence="4" id="KW-1185">Reference proteome</keyword>
<evidence type="ECO:0000256" key="2">
    <source>
        <dbReference type="SAM" id="Phobius"/>
    </source>
</evidence>
<dbReference type="Proteomes" id="UP000318017">
    <property type="component" value="Chromosome"/>
</dbReference>